<proteinExistence type="inferred from homology"/>
<evidence type="ECO:0000256" key="4">
    <source>
        <dbReference type="ARBA" id="ARBA00022692"/>
    </source>
</evidence>
<keyword evidence="6 7" id="KW-0472">Membrane</keyword>
<feature type="domain" description="ABC transmembrane type-1" evidence="8">
    <location>
        <begin position="79"/>
        <end position="307"/>
    </location>
</feature>
<dbReference type="EMBL" id="CP054393">
    <property type="protein sequence ID" value="QTX03285.1"/>
    <property type="molecule type" value="Genomic_DNA"/>
</dbReference>
<keyword evidence="3" id="KW-1003">Cell membrane</keyword>
<organism evidence="9 10">
    <name type="scientific">Loofah witches'-broom phytoplasma</name>
    <dbReference type="NCBI Taxonomy" id="35773"/>
    <lineage>
        <taxon>Bacteria</taxon>
        <taxon>Bacillati</taxon>
        <taxon>Mycoplasmatota</taxon>
        <taxon>Mollicutes</taxon>
        <taxon>Acholeplasmatales</taxon>
        <taxon>Acholeplasmataceae</taxon>
        <taxon>Candidatus Phytoplasma</taxon>
        <taxon>16SrVIII (Loofah witches'-broom group)</taxon>
    </lineage>
</organism>
<feature type="transmembrane region" description="Helical" evidence="7">
    <location>
        <begin position="83"/>
        <end position="107"/>
    </location>
</feature>
<dbReference type="KEGG" id="pluf:LFWB_7320"/>
<accession>A0A975FIU9</accession>
<dbReference type="CDD" id="cd06261">
    <property type="entry name" value="TM_PBP2"/>
    <property type="match status" value="1"/>
</dbReference>
<evidence type="ECO:0000256" key="7">
    <source>
        <dbReference type="RuleBase" id="RU363032"/>
    </source>
</evidence>
<feature type="transmembrane region" description="Helical" evidence="7">
    <location>
        <begin position="180"/>
        <end position="203"/>
    </location>
</feature>
<sequence length="316" mass="36471">MFCIKEKIKKKININFLYLIPAIIVLNIFVFFPLVKVLAIAFNSNYNKFDDSLGTKIGEIFSFKNFQNIFQEHEFRFALLNTLLLVLLVPPISLTFALLIALALNNIKNRFFKNTFKTLFFLPMISNTVIMGMIFSIVFYCNTFGIASNNPDGLFNSFIKLFGWKSQEFVTVTAPYHNKIFVLILYNMWARLPFKIFVFVLFLQDIDKSYYDAAKVDGASKWRIFYKITLPLIAPVIFYQFIIEMMAVFKEYESVVGLFGASHQYKIDTIVGYIYNQLSNTTLKSFSKGAAAAIVLFFASIFFTLIGFFVSKKTIK</sequence>
<keyword evidence="9" id="KW-0762">Sugar transport</keyword>
<protein>
    <submittedName>
        <fullName evidence="9">ABC-type sugar transport system permease protein</fullName>
    </submittedName>
</protein>
<evidence type="ECO:0000256" key="2">
    <source>
        <dbReference type="ARBA" id="ARBA00022448"/>
    </source>
</evidence>
<feature type="transmembrane region" description="Helical" evidence="7">
    <location>
        <begin position="16"/>
        <end position="42"/>
    </location>
</feature>
<evidence type="ECO:0000313" key="10">
    <source>
        <dbReference type="Proteomes" id="UP000672038"/>
    </source>
</evidence>
<dbReference type="GO" id="GO:0055085">
    <property type="term" value="P:transmembrane transport"/>
    <property type="evidence" value="ECO:0007669"/>
    <property type="project" value="InterPro"/>
</dbReference>
<dbReference type="AlphaFoldDB" id="A0A975FIU9"/>
<evidence type="ECO:0000256" key="3">
    <source>
        <dbReference type="ARBA" id="ARBA00022475"/>
    </source>
</evidence>
<evidence type="ECO:0000313" key="9">
    <source>
        <dbReference type="EMBL" id="QTX03285.1"/>
    </source>
</evidence>
<gene>
    <name evidence="9" type="primary">malF</name>
    <name evidence="9" type="ORF">LFWB_7320</name>
</gene>
<dbReference type="PROSITE" id="PS50928">
    <property type="entry name" value="ABC_TM1"/>
    <property type="match status" value="1"/>
</dbReference>
<evidence type="ECO:0000256" key="1">
    <source>
        <dbReference type="ARBA" id="ARBA00004651"/>
    </source>
</evidence>
<keyword evidence="10" id="KW-1185">Reference proteome</keyword>
<keyword evidence="2 7" id="KW-0813">Transport</keyword>
<keyword evidence="5 7" id="KW-1133">Transmembrane helix</keyword>
<dbReference type="InterPro" id="IPR051393">
    <property type="entry name" value="ABC_transporter_permease"/>
</dbReference>
<reference evidence="9" key="1">
    <citation type="submission" date="2020-06" db="EMBL/GenBank/DDBJ databases">
        <title>Complete genome sequence of Candidatus Phytoplasma luffae NCHU2019.</title>
        <authorList>
            <person name="Cho S.-T."/>
            <person name="Tan C.-M."/>
            <person name="Li J.-R."/>
            <person name="Chien Y.-Y."/>
            <person name="Chiu Y.-C."/>
            <person name="Yang J.-Y."/>
            <person name="Kuo C.-H."/>
        </authorList>
    </citation>
    <scope>NUCLEOTIDE SEQUENCE</scope>
    <source>
        <strain evidence="9">NCHU2019</strain>
    </source>
</reference>
<keyword evidence="4 7" id="KW-0812">Transmembrane</keyword>
<feature type="transmembrane region" description="Helical" evidence="7">
    <location>
        <begin position="224"/>
        <end position="243"/>
    </location>
</feature>
<dbReference type="InterPro" id="IPR000515">
    <property type="entry name" value="MetI-like"/>
</dbReference>
<dbReference type="PANTHER" id="PTHR30193">
    <property type="entry name" value="ABC TRANSPORTER PERMEASE PROTEIN"/>
    <property type="match status" value="1"/>
</dbReference>
<comment type="similarity">
    <text evidence="7">Belongs to the binding-protein-dependent transport system permease family.</text>
</comment>
<name>A0A975FIU9_LOWBP</name>
<dbReference type="Proteomes" id="UP000672038">
    <property type="component" value="Chromosome"/>
</dbReference>
<dbReference type="SUPFAM" id="SSF161098">
    <property type="entry name" value="MetI-like"/>
    <property type="match status" value="1"/>
</dbReference>
<dbReference type="Gene3D" id="1.10.3720.10">
    <property type="entry name" value="MetI-like"/>
    <property type="match status" value="1"/>
</dbReference>
<dbReference type="Pfam" id="PF00528">
    <property type="entry name" value="BPD_transp_1"/>
    <property type="match status" value="1"/>
</dbReference>
<feature type="transmembrane region" description="Helical" evidence="7">
    <location>
        <begin position="119"/>
        <end position="140"/>
    </location>
</feature>
<evidence type="ECO:0000259" key="8">
    <source>
        <dbReference type="PROSITE" id="PS50928"/>
    </source>
</evidence>
<evidence type="ECO:0000256" key="6">
    <source>
        <dbReference type="ARBA" id="ARBA00023136"/>
    </source>
</evidence>
<dbReference type="RefSeq" id="WP_210954686.1">
    <property type="nucleotide sequence ID" value="NZ_CP054393.1"/>
</dbReference>
<dbReference type="InterPro" id="IPR035906">
    <property type="entry name" value="MetI-like_sf"/>
</dbReference>
<dbReference type="SUPFAM" id="SSF160964">
    <property type="entry name" value="MalF N-terminal region-like"/>
    <property type="match status" value="1"/>
</dbReference>
<dbReference type="PANTHER" id="PTHR30193:SF37">
    <property type="entry name" value="INNER MEMBRANE ABC TRANSPORTER PERMEASE PROTEIN YCJO"/>
    <property type="match status" value="1"/>
</dbReference>
<dbReference type="GO" id="GO:0005886">
    <property type="term" value="C:plasma membrane"/>
    <property type="evidence" value="ECO:0007669"/>
    <property type="project" value="UniProtKB-SubCell"/>
</dbReference>
<comment type="subcellular location">
    <subcellularLocation>
        <location evidence="1 7">Cell membrane</location>
        <topology evidence="1 7">Multi-pass membrane protein</topology>
    </subcellularLocation>
</comment>
<feature type="transmembrane region" description="Helical" evidence="7">
    <location>
        <begin position="290"/>
        <end position="310"/>
    </location>
</feature>
<evidence type="ECO:0000256" key="5">
    <source>
        <dbReference type="ARBA" id="ARBA00022989"/>
    </source>
</evidence>